<evidence type="ECO:0000256" key="6">
    <source>
        <dbReference type="ARBA" id="ARBA00022741"/>
    </source>
</evidence>
<keyword evidence="9" id="KW-1015">Disulfide bond</keyword>
<feature type="transmembrane region" description="Helical" evidence="13">
    <location>
        <begin position="261"/>
        <end position="283"/>
    </location>
</feature>
<dbReference type="Pfam" id="PF07714">
    <property type="entry name" value="PK_Tyr_Ser-Thr"/>
    <property type="match status" value="1"/>
</dbReference>
<dbReference type="FunFam" id="3.30.200.20:FF:000195">
    <property type="entry name" value="G-type lectin S-receptor-like serine/threonine-protein kinase"/>
    <property type="match status" value="1"/>
</dbReference>
<dbReference type="Pfam" id="PF14380">
    <property type="entry name" value="WAK_assoc"/>
    <property type="match status" value="1"/>
</dbReference>
<evidence type="ECO:0000256" key="7">
    <source>
        <dbReference type="ARBA" id="ARBA00022777"/>
    </source>
</evidence>
<feature type="chain" id="PRO_5015172890" description="non-specific serine/threonine protein kinase" evidence="14">
    <location>
        <begin position="20"/>
        <end position="642"/>
    </location>
</feature>
<evidence type="ECO:0000256" key="8">
    <source>
        <dbReference type="ARBA" id="ARBA00022840"/>
    </source>
</evidence>
<feature type="signal peptide" evidence="14">
    <location>
        <begin position="1"/>
        <end position="19"/>
    </location>
</feature>
<keyword evidence="6" id="KW-0547">Nucleotide-binding</keyword>
<dbReference type="SMART" id="SM00220">
    <property type="entry name" value="S_TKc"/>
    <property type="match status" value="1"/>
</dbReference>
<evidence type="ECO:0000256" key="13">
    <source>
        <dbReference type="SAM" id="Phobius"/>
    </source>
</evidence>
<keyword evidence="7" id="KW-0418">Kinase</keyword>
<evidence type="ECO:0000256" key="10">
    <source>
        <dbReference type="ARBA" id="ARBA00023180"/>
    </source>
</evidence>
<comment type="catalytic activity">
    <reaction evidence="11">
        <text>L-threonyl-[protein] + ATP = O-phospho-L-threonyl-[protein] + ADP + H(+)</text>
        <dbReference type="Rhea" id="RHEA:46608"/>
        <dbReference type="Rhea" id="RHEA-COMP:11060"/>
        <dbReference type="Rhea" id="RHEA-COMP:11605"/>
        <dbReference type="ChEBI" id="CHEBI:15378"/>
        <dbReference type="ChEBI" id="CHEBI:30013"/>
        <dbReference type="ChEBI" id="CHEBI:30616"/>
        <dbReference type="ChEBI" id="CHEBI:61977"/>
        <dbReference type="ChEBI" id="CHEBI:456216"/>
        <dbReference type="EC" id="2.7.11.1"/>
    </reaction>
</comment>
<proteinExistence type="predicted"/>
<dbReference type="GO" id="GO:0005886">
    <property type="term" value="C:plasma membrane"/>
    <property type="evidence" value="ECO:0007669"/>
    <property type="project" value="TreeGrafter"/>
</dbReference>
<evidence type="ECO:0000256" key="3">
    <source>
        <dbReference type="ARBA" id="ARBA00022527"/>
    </source>
</evidence>
<dbReference type="Gene3D" id="1.10.510.10">
    <property type="entry name" value="Transferase(Phosphotransferase) domain 1"/>
    <property type="match status" value="1"/>
</dbReference>
<keyword evidence="13" id="KW-0812">Transmembrane</keyword>
<dbReference type="GO" id="GO:0005524">
    <property type="term" value="F:ATP binding"/>
    <property type="evidence" value="ECO:0007669"/>
    <property type="project" value="UniProtKB-KW"/>
</dbReference>
<protein>
    <recommendedName>
        <fullName evidence="2">non-specific serine/threonine protein kinase</fullName>
        <ecNumber evidence="2">2.7.11.1</ecNumber>
    </recommendedName>
</protein>
<evidence type="ECO:0000256" key="1">
    <source>
        <dbReference type="ARBA" id="ARBA00004167"/>
    </source>
</evidence>
<evidence type="ECO:0000256" key="14">
    <source>
        <dbReference type="SAM" id="SignalP"/>
    </source>
</evidence>
<dbReference type="EMBL" id="GGEC01034461">
    <property type="protein sequence ID" value="MBX14945.1"/>
    <property type="molecule type" value="Transcribed_RNA"/>
</dbReference>
<dbReference type="InterPro" id="IPR032872">
    <property type="entry name" value="WAK_assoc_C"/>
</dbReference>
<keyword evidence="8" id="KW-0067">ATP-binding</keyword>
<dbReference type="GO" id="GO:0030247">
    <property type="term" value="F:polysaccharide binding"/>
    <property type="evidence" value="ECO:0007669"/>
    <property type="project" value="InterPro"/>
</dbReference>
<evidence type="ECO:0000259" key="15">
    <source>
        <dbReference type="PROSITE" id="PS50011"/>
    </source>
</evidence>
<evidence type="ECO:0000256" key="12">
    <source>
        <dbReference type="ARBA" id="ARBA00048679"/>
    </source>
</evidence>
<comment type="subcellular location">
    <subcellularLocation>
        <location evidence="1">Membrane</location>
        <topology evidence="1">Single-pass membrane protein</topology>
    </subcellularLocation>
</comment>
<comment type="catalytic activity">
    <reaction evidence="12">
        <text>L-seryl-[protein] + ATP = O-phospho-L-seryl-[protein] + ADP + H(+)</text>
        <dbReference type="Rhea" id="RHEA:17989"/>
        <dbReference type="Rhea" id="RHEA-COMP:9863"/>
        <dbReference type="Rhea" id="RHEA-COMP:11604"/>
        <dbReference type="ChEBI" id="CHEBI:15378"/>
        <dbReference type="ChEBI" id="CHEBI:29999"/>
        <dbReference type="ChEBI" id="CHEBI:30616"/>
        <dbReference type="ChEBI" id="CHEBI:83421"/>
        <dbReference type="ChEBI" id="CHEBI:456216"/>
        <dbReference type="EC" id="2.7.11.1"/>
    </reaction>
</comment>
<evidence type="ECO:0000256" key="11">
    <source>
        <dbReference type="ARBA" id="ARBA00047899"/>
    </source>
</evidence>
<evidence type="ECO:0000256" key="4">
    <source>
        <dbReference type="ARBA" id="ARBA00022679"/>
    </source>
</evidence>
<dbReference type="Pfam" id="PF13947">
    <property type="entry name" value="GUB_WAK_bind"/>
    <property type="match status" value="1"/>
</dbReference>
<dbReference type="InterPro" id="IPR008271">
    <property type="entry name" value="Ser/Thr_kinase_AS"/>
</dbReference>
<keyword evidence="13" id="KW-1133">Transmembrane helix</keyword>
<dbReference type="InterPro" id="IPR000719">
    <property type="entry name" value="Prot_kinase_dom"/>
</dbReference>
<dbReference type="PANTHER" id="PTHR27002:SF1077">
    <property type="entry name" value="CYSTEINE-RICH RECEPTOR-LIKE PROTEIN KINASE 4"/>
    <property type="match status" value="1"/>
</dbReference>
<keyword evidence="13" id="KW-0472">Membrane</keyword>
<evidence type="ECO:0000313" key="16">
    <source>
        <dbReference type="EMBL" id="MBX14945.1"/>
    </source>
</evidence>
<evidence type="ECO:0000256" key="5">
    <source>
        <dbReference type="ARBA" id="ARBA00022729"/>
    </source>
</evidence>
<dbReference type="PANTHER" id="PTHR27002">
    <property type="entry name" value="RECEPTOR-LIKE SERINE/THREONINE-PROTEIN KINASE SD1-8"/>
    <property type="match status" value="1"/>
</dbReference>
<dbReference type="PROSITE" id="PS50011">
    <property type="entry name" value="PROTEIN_KINASE_DOM"/>
    <property type="match status" value="1"/>
</dbReference>
<organism evidence="16">
    <name type="scientific">Rhizophora mucronata</name>
    <name type="common">Asiatic mangrove</name>
    <dbReference type="NCBI Taxonomy" id="61149"/>
    <lineage>
        <taxon>Eukaryota</taxon>
        <taxon>Viridiplantae</taxon>
        <taxon>Streptophyta</taxon>
        <taxon>Embryophyta</taxon>
        <taxon>Tracheophyta</taxon>
        <taxon>Spermatophyta</taxon>
        <taxon>Magnoliopsida</taxon>
        <taxon>eudicotyledons</taxon>
        <taxon>Gunneridae</taxon>
        <taxon>Pentapetalae</taxon>
        <taxon>rosids</taxon>
        <taxon>fabids</taxon>
        <taxon>Malpighiales</taxon>
        <taxon>Rhizophoraceae</taxon>
        <taxon>Rhizophora</taxon>
    </lineage>
</organism>
<keyword evidence="5 14" id="KW-0732">Signal</keyword>
<dbReference type="GO" id="GO:0004674">
    <property type="term" value="F:protein serine/threonine kinase activity"/>
    <property type="evidence" value="ECO:0007669"/>
    <property type="project" value="UniProtKB-KW"/>
</dbReference>
<evidence type="ECO:0000256" key="9">
    <source>
        <dbReference type="ARBA" id="ARBA00023157"/>
    </source>
</evidence>
<dbReference type="InterPro" id="IPR001245">
    <property type="entry name" value="Ser-Thr/Tyr_kinase_cat_dom"/>
</dbReference>
<name>A0A2P2LAD9_RHIMU</name>
<feature type="domain" description="Protein kinase" evidence="15">
    <location>
        <begin position="325"/>
        <end position="603"/>
    </location>
</feature>
<dbReference type="InterPro" id="IPR011009">
    <property type="entry name" value="Kinase-like_dom_sf"/>
</dbReference>
<dbReference type="FunFam" id="1.10.510.10:FF:001964">
    <property type="entry name" value="Uncharacterized protein"/>
    <property type="match status" value="1"/>
</dbReference>
<dbReference type="CDD" id="cd14066">
    <property type="entry name" value="STKc_IRAK"/>
    <property type="match status" value="1"/>
</dbReference>
<dbReference type="EC" id="2.7.11.1" evidence="2"/>
<evidence type="ECO:0000256" key="2">
    <source>
        <dbReference type="ARBA" id="ARBA00012513"/>
    </source>
</evidence>
<dbReference type="AlphaFoldDB" id="A0A2P2LAD9"/>
<keyword evidence="4" id="KW-0808">Transferase</keyword>
<dbReference type="Gene3D" id="3.30.200.20">
    <property type="entry name" value="Phosphorylase Kinase, domain 1"/>
    <property type="match status" value="1"/>
</dbReference>
<sequence>MSAHLFFMLIFLPAYYCQNHPDYTECQKPYNCGHLVNLSYPFWGDNRPWFCGQEGFRLKHCQDQKFPIITTIEQDFRVIVVNQSSNTMTIARSDLYDGVCPQIRKSITFHQNLFRLVPGYANLSLAYNCTTSPFTTPTINNSCSIQDEPDRVFYGSDELWMRNVPEIGRCDRIEVPTLSDMPHLEETLLLPSFENGLEKVRNLLREGFNVSYDYDEDISICKNCKDSGGICGTNSSTFRFACFCAGDCQKLPDSKPKRQRLAVIIVSATAPVVLLLSILLYCAKRKMLRSKDKRSLSPVKSMTATNVPNLTHYSFANIEKATDGFSFKNKLGEGGYGPVYKGMLLGEQVIAVKKLSKTSTQGFEEFKNEVMLTAKLQHVNLVKVLGYCIEREEQMLIYEYMPNKSLDYYLFDPNRRCLLDWQKRVEIIEGIAQGLLYLQEYSRLTIIHRDLKASNILLDKDMKPKISDFGMARIFAKDGQEANTGRIVGTYGYVPPEYVEQGAYSTKSDVYSFGVLLLQIISGKRNACFYGLNEDLSLLDYAYELWKEGKGMEVMDSSLDDRLSHCKLITCLQIALLCVQQCPSDRPSILEVSSMLKNENAYMKTPKFPAFSVKIEECKIKLPLDIENASINKATISEVVGR</sequence>
<dbReference type="InterPro" id="IPR025287">
    <property type="entry name" value="WAK_GUB"/>
</dbReference>
<accession>A0A2P2LAD9</accession>
<keyword evidence="10" id="KW-0325">Glycoprotein</keyword>
<dbReference type="PROSITE" id="PS00108">
    <property type="entry name" value="PROTEIN_KINASE_ST"/>
    <property type="match status" value="1"/>
</dbReference>
<dbReference type="SUPFAM" id="SSF56112">
    <property type="entry name" value="Protein kinase-like (PK-like)"/>
    <property type="match status" value="1"/>
</dbReference>
<reference evidence="16" key="1">
    <citation type="submission" date="2018-02" db="EMBL/GenBank/DDBJ databases">
        <title>Rhizophora mucronata_Transcriptome.</title>
        <authorList>
            <person name="Meera S.P."/>
            <person name="Sreeshan A."/>
            <person name="Augustine A."/>
        </authorList>
    </citation>
    <scope>NUCLEOTIDE SEQUENCE</scope>
    <source>
        <tissue evidence="16">Leaf</tissue>
    </source>
</reference>
<keyword evidence="3" id="KW-0723">Serine/threonine-protein kinase</keyword>